<evidence type="ECO:0000313" key="3">
    <source>
        <dbReference type="Proteomes" id="UP001497512"/>
    </source>
</evidence>
<protein>
    <recommendedName>
        <fullName evidence="4">CCHC-type domain-containing protein</fullName>
    </recommendedName>
</protein>
<evidence type="ECO:0000313" key="2">
    <source>
        <dbReference type="EMBL" id="CAK9229846.1"/>
    </source>
</evidence>
<feature type="compositionally biased region" description="Low complexity" evidence="1">
    <location>
        <begin position="116"/>
        <end position="125"/>
    </location>
</feature>
<feature type="compositionally biased region" description="Basic and acidic residues" evidence="1">
    <location>
        <begin position="177"/>
        <end position="186"/>
    </location>
</feature>
<feature type="compositionally biased region" description="Polar residues" evidence="1">
    <location>
        <begin position="167"/>
        <end position="176"/>
    </location>
</feature>
<keyword evidence="3" id="KW-1185">Reference proteome</keyword>
<organism evidence="2 3">
    <name type="scientific">Sphagnum troendelagicum</name>
    <dbReference type="NCBI Taxonomy" id="128251"/>
    <lineage>
        <taxon>Eukaryota</taxon>
        <taxon>Viridiplantae</taxon>
        <taxon>Streptophyta</taxon>
        <taxon>Embryophyta</taxon>
        <taxon>Bryophyta</taxon>
        <taxon>Sphagnophytina</taxon>
        <taxon>Sphagnopsida</taxon>
        <taxon>Sphagnales</taxon>
        <taxon>Sphagnaceae</taxon>
        <taxon>Sphagnum</taxon>
    </lineage>
</organism>
<gene>
    <name evidence="2" type="ORF">CSSPTR1EN2_LOCUS19937</name>
</gene>
<reference evidence="2" key="1">
    <citation type="submission" date="2024-02" db="EMBL/GenBank/DDBJ databases">
        <authorList>
            <consortium name="ELIXIR-Norway"/>
            <consortium name="Elixir Norway"/>
        </authorList>
    </citation>
    <scope>NUCLEOTIDE SEQUENCE</scope>
</reference>
<evidence type="ECO:0000256" key="1">
    <source>
        <dbReference type="SAM" id="MobiDB-lite"/>
    </source>
</evidence>
<dbReference type="EMBL" id="OZ019898">
    <property type="protein sequence ID" value="CAK9229846.1"/>
    <property type="molecule type" value="Genomic_DNA"/>
</dbReference>
<evidence type="ECO:0008006" key="4">
    <source>
        <dbReference type="Google" id="ProtNLM"/>
    </source>
</evidence>
<name>A0ABP0UXV5_9BRYO</name>
<proteinExistence type="predicted"/>
<feature type="compositionally biased region" description="Basic and acidic residues" evidence="1">
    <location>
        <begin position="133"/>
        <end position="144"/>
    </location>
</feature>
<sequence>MASKLGEVLDIEAADSYMKRPAGPMVTVEVHDISRLAGFIRIPSMSEGARTANTIRQKILYSSLPNQCRKCRKFGHHAKACNTNLVRPQEGPVHLNPPLRVSSGRVSDPSEAAQNSSRISKSRPPSSAPPEPQEMKGGKLKEEVPEATGFPPIPSQPSGQGNPGLERSTQVASSRNPESKGMRDQEMLDLLRSLSQDRAT</sequence>
<accession>A0ABP0UXV5</accession>
<feature type="region of interest" description="Disordered" evidence="1">
    <location>
        <begin position="87"/>
        <end position="200"/>
    </location>
</feature>
<dbReference type="Proteomes" id="UP001497512">
    <property type="component" value="Chromosome 6"/>
</dbReference>